<dbReference type="PANTHER" id="PTHR46957:SF2">
    <property type="entry name" value="RECEPTOR-TYPE TYROSINE-PROTEIN PHOSPHATASE BETA"/>
    <property type="match status" value="1"/>
</dbReference>
<dbReference type="GO" id="GO:0043235">
    <property type="term" value="C:receptor complex"/>
    <property type="evidence" value="ECO:0007669"/>
    <property type="project" value="TreeGrafter"/>
</dbReference>
<feature type="domain" description="Fibronectin type-III" evidence="2">
    <location>
        <begin position="550"/>
        <end position="637"/>
    </location>
</feature>
<dbReference type="PANTHER" id="PTHR46957">
    <property type="entry name" value="CYTOKINE RECEPTOR"/>
    <property type="match status" value="1"/>
</dbReference>
<feature type="domain" description="Fibronectin type-III" evidence="2">
    <location>
        <begin position="638"/>
        <end position="725"/>
    </location>
</feature>
<dbReference type="Proteomes" id="UP000472265">
    <property type="component" value="Chromosome 8"/>
</dbReference>
<organism evidence="3 4">
    <name type="scientific">Sparus aurata</name>
    <name type="common">Gilthead sea bream</name>
    <dbReference type="NCBI Taxonomy" id="8175"/>
    <lineage>
        <taxon>Eukaryota</taxon>
        <taxon>Metazoa</taxon>
        <taxon>Chordata</taxon>
        <taxon>Craniata</taxon>
        <taxon>Vertebrata</taxon>
        <taxon>Euteleostomi</taxon>
        <taxon>Actinopterygii</taxon>
        <taxon>Neopterygii</taxon>
        <taxon>Teleostei</taxon>
        <taxon>Neoteleostei</taxon>
        <taxon>Acanthomorphata</taxon>
        <taxon>Eupercaria</taxon>
        <taxon>Spariformes</taxon>
        <taxon>Sparidae</taxon>
        <taxon>Sparus</taxon>
    </lineage>
</organism>
<sequence>MFESLKFHMLVTARSLRQTSTEAPRCSVNMTEMSSRSDSVNVTLTSTGPSCNFSLMTDDQSTDCELIGPSFTCHLTGLQPGTLYHLTVMSKTDGEKSNASVRTGEKILRRSCETQKILDSLGVSWQAGPGRTEQFRVLLSDQDGVLLKNITLQNTVTSTRLDGLQPGTLYTVTVVTEAAGLQSSASERAVTVPAVVLHLVLDNNGSSDHLHASWLSPAGGVDLYLVTLSALGSTPQERRLPPNITQVVFEGLTPGCSYQLCVRSSCFVLMSVCPVAVPEPASSLLMSPLADGRTLRLSWSPPRGHWENYSVLLRDGSVVLVNRTVSKLSTQLTFSGLSLALVPGRLYEAEVTAHSGTLSNTARCLGRLAPGAVQPLLLRHTDESSVSVQWTQPPGEWDGFTVVLRQADLATVVAQRSLSLEVRECTFNSLTSGRLYTVTVTTNSGNLTSSASVTALTAPAQVTRLQVSNGGSTDSLQTTWERASGDLDSYRVLLVHDSSVIKNQSVEADTTSISFHSLRPGALYRVVVTTVRAGHTSRQTVAEGRTVPAAVGEVTVSNNGRSDFLSVSWRPAAGEVDRYLVTLSDRDRTLHTVPVSKSSPECVFNSLVSGRLYNISISSRSGLHHNTTSVQQRTQPSKVQSPTATHAARDDYLKVYWRHAAGDFDLYQVFIKHNNVFLQNKTLLKTQNECVFSGLVPGRLYTVLISTWSGTYETSTSTHGRTFPAAVQSLVLAGRGTEDLRVKWSAAPGDVDHYEVQLLFNDMKVFPPVTLGSGVGECVLPSLTPGRLYKILVSTFSGPNQRAQFIEGRTVPSKVKNIHVSNSGDSSSLKVSWTPGHGDVDGYSVFLFRQDRQLDVRPVLKHHNEVTFGSLQPGQTYSVTVQSVSGELLNNSTATGRTVPSAVTGVQLEDLHSTCSLQVSWQEALGVSDGYILQLLDDRGGLVSNSSRPSGQTSCRFDGLTPGRKYRVLVQTTSGGVRSWGVSAEARTRPAAVTNLLVKANTSTSLSFHWAPPEGDFELYELFLYKSDDSLQEKRRGQSSSQQCSFQGLRPGAQYRMVVVTHSGEQSNQSAVWARTVPGAVPSLRAHSGNQSDALWVNWDRPDGDLSWYLLNLFNPDGSQRSQQQLGSEVTEFVFSDLVPGRLYRAEVLSVSGQQSNRASVLGRTGEMLMLRLLVKVLEFLE</sequence>
<reference evidence="3" key="3">
    <citation type="submission" date="2025-09" db="UniProtKB">
        <authorList>
            <consortium name="Ensembl"/>
        </authorList>
    </citation>
    <scope>IDENTIFICATION</scope>
</reference>
<feature type="domain" description="Fibronectin type-III" evidence="2">
    <location>
        <begin position="903"/>
        <end position="991"/>
    </location>
</feature>
<dbReference type="PROSITE" id="PS50853">
    <property type="entry name" value="FN3"/>
    <property type="match status" value="8"/>
</dbReference>
<dbReference type="FunFam" id="2.60.40.10:FF:000369">
    <property type="entry name" value="Protein tyrosine phosphatase, receptor type B"/>
    <property type="match status" value="9"/>
</dbReference>
<proteinExistence type="predicted"/>
<evidence type="ECO:0000313" key="4">
    <source>
        <dbReference type="Proteomes" id="UP000472265"/>
    </source>
</evidence>
<evidence type="ECO:0000313" key="3">
    <source>
        <dbReference type="Ensembl" id="ENSSAUP00010000882.1"/>
    </source>
</evidence>
<dbReference type="Pfam" id="PF00041">
    <property type="entry name" value="fn3"/>
    <property type="match status" value="11"/>
</dbReference>
<gene>
    <name evidence="3" type="primary">LOC115587179</name>
</gene>
<dbReference type="InterPro" id="IPR013783">
    <property type="entry name" value="Ig-like_fold"/>
</dbReference>
<dbReference type="InterPro" id="IPR036116">
    <property type="entry name" value="FN3_sf"/>
</dbReference>
<keyword evidence="4" id="KW-1185">Reference proteome</keyword>
<feature type="domain" description="Fibronectin type-III" evidence="2">
    <location>
        <begin position="106"/>
        <end position="197"/>
    </location>
</feature>
<feature type="region of interest" description="Disordered" evidence="1">
    <location>
        <begin position="624"/>
        <end position="644"/>
    </location>
</feature>
<feature type="domain" description="Fibronectin type-III" evidence="2">
    <location>
        <begin position="461"/>
        <end position="549"/>
    </location>
</feature>
<dbReference type="SUPFAM" id="SSF49265">
    <property type="entry name" value="Fibronectin type III"/>
    <property type="match status" value="12"/>
</dbReference>
<evidence type="ECO:0000256" key="1">
    <source>
        <dbReference type="SAM" id="MobiDB-lite"/>
    </source>
</evidence>
<dbReference type="Ensembl" id="ENSSAUT00010000927.1">
    <property type="protein sequence ID" value="ENSSAUP00010000882.1"/>
    <property type="gene ID" value="ENSSAUG00010000442.1"/>
</dbReference>
<dbReference type="AlphaFoldDB" id="A0A671TJ66"/>
<dbReference type="Gene3D" id="2.60.40.10">
    <property type="entry name" value="Immunoglobulins"/>
    <property type="match status" value="12"/>
</dbReference>
<feature type="domain" description="Fibronectin type-III" evidence="2">
    <location>
        <begin position="369"/>
        <end position="460"/>
    </location>
</feature>
<dbReference type="GO" id="GO:0001525">
    <property type="term" value="P:angiogenesis"/>
    <property type="evidence" value="ECO:0007669"/>
    <property type="project" value="TreeGrafter"/>
</dbReference>
<evidence type="ECO:0000259" key="2">
    <source>
        <dbReference type="PROSITE" id="PS50853"/>
    </source>
</evidence>
<reference evidence="3" key="1">
    <citation type="submission" date="2021-04" db="EMBL/GenBank/DDBJ databases">
        <authorList>
            <consortium name="Wellcome Sanger Institute Data Sharing"/>
        </authorList>
    </citation>
    <scope>NUCLEOTIDE SEQUENCE [LARGE SCALE GENOMIC DNA]</scope>
</reference>
<dbReference type="SMART" id="SM00060">
    <property type="entry name" value="FN3"/>
    <property type="match status" value="13"/>
</dbReference>
<name>A0A671TJ66_SPAAU</name>
<feature type="domain" description="Fibronectin type-III" evidence="2">
    <location>
        <begin position="992"/>
        <end position="1084"/>
    </location>
</feature>
<protein>
    <submittedName>
        <fullName evidence="3">Receptor-type tyrosine-protein phosphatase beta-like</fullName>
    </submittedName>
</protein>
<dbReference type="GO" id="GO:0045296">
    <property type="term" value="F:cadherin binding"/>
    <property type="evidence" value="ECO:0007669"/>
    <property type="project" value="TreeGrafter"/>
</dbReference>
<dbReference type="InterPro" id="IPR003961">
    <property type="entry name" value="FN3_dom"/>
</dbReference>
<dbReference type="CDD" id="cd00063">
    <property type="entry name" value="FN3"/>
    <property type="match status" value="7"/>
</dbReference>
<dbReference type="GeneTree" id="ENSGT00940000156088"/>
<feature type="domain" description="Fibronectin type-III" evidence="2">
    <location>
        <begin position="811"/>
        <end position="902"/>
    </location>
</feature>
<reference evidence="3" key="2">
    <citation type="submission" date="2025-08" db="UniProtKB">
        <authorList>
            <consortium name="Ensembl"/>
        </authorList>
    </citation>
    <scope>IDENTIFICATION</scope>
</reference>
<dbReference type="InterPro" id="IPR050713">
    <property type="entry name" value="RTP_Phos/Ushers"/>
</dbReference>
<accession>A0A671TJ66</accession>